<dbReference type="Pfam" id="PF25954">
    <property type="entry name" value="Beta-barrel_RND_2"/>
    <property type="match status" value="1"/>
</dbReference>
<dbReference type="Gene3D" id="2.40.420.20">
    <property type="match status" value="1"/>
</dbReference>
<dbReference type="PANTHER" id="PTHR30469:SF11">
    <property type="entry name" value="BLL4320 PROTEIN"/>
    <property type="match status" value="1"/>
</dbReference>
<comment type="similarity">
    <text evidence="2">Belongs to the membrane fusion protein (MFP) (TC 8.A.1) family.</text>
</comment>
<dbReference type="PANTHER" id="PTHR30469">
    <property type="entry name" value="MULTIDRUG RESISTANCE PROTEIN MDTA"/>
    <property type="match status" value="1"/>
</dbReference>
<evidence type="ECO:0000259" key="5">
    <source>
        <dbReference type="Pfam" id="PF25917"/>
    </source>
</evidence>
<keyword evidence="3" id="KW-0813">Transport</keyword>
<evidence type="ECO:0000259" key="7">
    <source>
        <dbReference type="Pfam" id="PF25967"/>
    </source>
</evidence>
<feature type="transmembrane region" description="Helical" evidence="4">
    <location>
        <begin position="20"/>
        <end position="44"/>
    </location>
</feature>
<dbReference type="Gene3D" id="1.10.287.470">
    <property type="entry name" value="Helix hairpin bin"/>
    <property type="match status" value="1"/>
</dbReference>
<keyword evidence="4" id="KW-0812">Transmembrane</keyword>
<dbReference type="EMBL" id="JAXCLX010000003">
    <property type="protein sequence ID" value="MDY0873424.1"/>
    <property type="molecule type" value="Genomic_DNA"/>
</dbReference>
<dbReference type="Pfam" id="PF25967">
    <property type="entry name" value="RND-MFP_C"/>
    <property type="match status" value="1"/>
</dbReference>
<dbReference type="InterPro" id="IPR058625">
    <property type="entry name" value="MdtA-like_BSH"/>
</dbReference>
<reference evidence="8 9" key="1">
    <citation type="journal article" date="2013" name="Antonie Van Leeuwenhoek">
        <title>Dongia rigui sp. nov., isolated from freshwater of a large wetland in Korea.</title>
        <authorList>
            <person name="Baik K.S."/>
            <person name="Hwang Y.M."/>
            <person name="Choi J.S."/>
            <person name="Kwon J."/>
            <person name="Seong C.N."/>
        </authorList>
    </citation>
    <scope>NUCLEOTIDE SEQUENCE [LARGE SCALE GENOMIC DNA]</scope>
    <source>
        <strain evidence="8 9">04SU4-P</strain>
    </source>
</reference>
<dbReference type="Gene3D" id="2.40.30.170">
    <property type="match status" value="1"/>
</dbReference>
<dbReference type="Proteomes" id="UP001271769">
    <property type="component" value="Unassembled WGS sequence"/>
</dbReference>
<protein>
    <submittedName>
        <fullName evidence="8">Efflux RND transporter periplasmic adaptor subunit</fullName>
    </submittedName>
</protein>
<dbReference type="SUPFAM" id="SSF111369">
    <property type="entry name" value="HlyD-like secretion proteins"/>
    <property type="match status" value="1"/>
</dbReference>
<dbReference type="InterPro" id="IPR058627">
    <property type="entry name" value="MdtA-like_C"/>
</dbReference>
<evidence type="ECO:0000313" key="9">
    <source>
        <dbReference type="Proteomes" id="UP001271769"/>
    </source>
</evidence>
<evidence type="ECO:0000259" key="6">
    <source>
        <dbReference type="Pfam" id="PF25954"/>
    </source>
</evidence>
<dbReference type="Pfam" id="PF25917">
    <property type="entry name" value="BSH_RND"/>
    <property type="match status" value="1"/>
</dbReference>
<dbReference type="Gene3D" id="2.40.50.100">
    <property type="match status" value="1"/>
</dbReference>
<keyword evidence="4" id="KW-0472">Membrane</keyword>
<name>A0ABU5E2J0_9PROT</name>
<accession>A0ABU5E2J0</accession>
<comment type="subcellular location">
    <subcellularLocation>
        <location evidence="1">Cell envelope</location>
    </subcellularLocation>
</comment>
<evidence type="ECO:0000256" key="4">
    <source>
        <dbReference type="SAM" id="Phobius"/>
    </source>
</evidence>
<dbReference type="NCBIfam" id="TIGR01730">
    <property type="entry name" value="RND_mfp"/>
    <property type="match status" value="1"/>
</dbReference>
<evidence type="ECO:0000256" key="1">
    <source>
        <dbReference type="ARBA" id="ARBA00004196"/>
    </source>
</evidence>
<organism evidence="8 9">
    <name type="scientific">Dongia rigui</name>
    <dbReference type="NCBI Taxonomy" id="940149"/>
    <lineage>
        <taxon>Bacteria</taxon>
        <taxon>Pseudomonadati</taxon>
        <taxon>Pseudomonadota</taxon>
        <taxon>Alphaproteobacteria</taxon>
        <taxon>Rhodospirillales</taxon>
        <taxon>Dongiaceae</taxon>
        <taxon>Dongia</taxon>
    </lineage>
</organism>
<evidence type="ECO:0000256" key="2">
    <source>
        <dbReference type="ARBA" id="ARBA00009477"/>
    </source>
</evidence>
<evidence type="ECO:0000313" key="8">
    <source>
        <dbReference type="EMBL" id="MDY0873424.1"/>
    </source>
</evidence>
<feature type="domain" description="CusB-like beta-barrel" evidence="6">
    <location>
        <begin position="216"/>
        <end position="288"/>
    </location>
</feature>
<feature type="domain" description="Multidrug resistance protein MdtA-like C-terminal permuted SH3" evidence="7">
    <location>
        <begin position="294"/>
        <end position="360"/>
    </location>
</feature>
<keyword evidence="4" id="KW-1133">Transmembrane helix</keyword>
<dbReference type="InterPro" id="IPR058792">
    <property type="entry name" value="Beta-barrel_RND_2"/>
</dbReference>
<evidence type="ECO:0000256" key="3">
    <source>
        <dbReference type="ARBA" id="ARBA00022448"/>
    </source>
</evidence>
<feature type="domain" description="Multidrug resistance protein MdtA-like barrel-sandwich hybrid" evidence="5">
    <location>
        <begin position="83"/>
        <end position="208"/>
    </location>
</feature>
<keyword evidence="9" id="KW-1185">Reference proteome</keyword>
<sequence length="387" mass="41618">MTAPTRTKMVLRSIFSWKMLFMLIGSAVIFGGVFFKIFSGFAAMEAAMANMPVPVVNVTAQPAESAEWGVEVSAIGVLEANRGVDVTTSVSGLVQQIKFESGETVAQGQVLVQLDADVERANLASAQASLKLAKADLERGQSLRSTDNISKATLEQRQSQYEVASAEVAALSAQIEKKVITAPFNGVLGIRKVNVGQYLDPGNAIVNVQDLSKMLVNFSVSQKELSDLKVGQAVRMTTDAYPITTFEGKVTAIEPLVNQQTGMVEVQGTFDNADGLLRPGMFAKLAVQLPARMNVVVVPQTAISYSLYGDFIYVAKEGKSEQGEAITTVERRIVKTGERRNGQIIVEEDLKVGEMVVTSGQIKLDSGTRVAIAKEKTLALPDQVPVE</sequence>
<proteinExistence type="inferred from homology"/>
<dbReference type="InterPro" id="IPR006143">
    <property type="entry name" value="RND_pump_MFP"/>
</dbReference>
<comment type="caution">
    <text evidence="8">The sequence shown here is derived from an EMBL/GenBank/DDBJ whole genome shotgun (WGS) entry which is preliminary data.</text>
</comment>
<dbReference type="RefSeq" id="WP_320501899.1">
    <property type="nucleotide sequence ID" value="NZ_JAXCLX010000003.1"/>
</dbReference>
<gene>
    <name evidence="8" type="ORF">SMD31_15905</name>
</gene>